<protein>
    <recommendedName>
        <fullName evidence="5">DUF3276 family protein</fullName>
    </recommendedName>
</protein>
<evidence type="ECO:0000313" key="4">
    <source>
        <dbReference type="Proteomes" id="UP000176233"/>
    </source>
</evidence>
<accession>A0A1F5NS87</accession>
<dbReference type="AlphaFoldDB" id="A0A1F5NS87"/>
<evidence type="ECO:0008006" key="5">
    <source>
        <dbReference type="Google" id="ProtNLM"/>
    </source>
</evidence>
<dbReference type="GO" id="GO:0032422">
    <property type="term" value="F:purine-rich negative regulatory element binding"/>
    <property type="evidence" value="ECO:0007669"/>
    <property type="project" value="InterPro"/>
</dbReference>
<evidence type="ECO:0000313" key="3">
    <source>
        <dbReference type="EMBL" id="OGE80483.1"/>
    </source>
</evidence>
<dbReference type="Proteomes" id="UP000176233">
    <property type="component" value="Unassembled WGS sequence"/>
</dbReference>
<reference evidence="3 4" key="1">
    <citation type="journal article" date="2016" name="Nat. Commun.">
        <title>Thousands of microbial genomes shed light on interconnected biogeochemical processes in an aquifer system.</title>
        <authorList>
            <person name="Anantharaman K."/>
            <person name="Brown C.T."/>
            <person name="Hug L.A."/>
            <person name="Sharon I."/>
            <person name="Castelle C.J."/>
            <person name="Probst A.J."/>
            <person name="Thomas B.C."/>
            <person name="Singh A."/>
            <person name="Wilkins M.J."/>
            <person name="Karaoz U."/>
            <person name="Brodie E.L."/>
            <person name="Williams K.H."/>
            <person name="Hubbard S.S."/>
            <person name="Banfield J.F."/>
        </authorList>
    </citation>
    <scope>NUCLEOTIDE SEQUENCE [LARGE SCALE GENOMIC DNA]</scope>
</reference>
<proteinExistence type="inferred from homology"/>
<keyword evidence="2" id="KW-0238">DNA-binding</keyword>
<dbReference type="EMBL" id="MFEJ01000011">
    <property type="protein sequence ID" value="OGE80483.1"/>
    <property type="molecule type" value="Genomic_DNA"/>
</dbReference>
<dbReference type="Gene3D" id="3.10.450.700">
    <property type="match status" value="1"/>
</dbReference>
<dbReference type="GO" id="GO:0000977">
    <property type="term" value="F:RNA polymerase II transcription regulatory region sequence-specific DNA binding"/>
    <property type="evidence" value="ECO:0007669"/>
    <property type="project" value="InterPro"/>
</dbReference>
<sequence length="77" mass="8866">MEFAPSLFSTRVSSGRRTIFFDVKNTKDQKPYLKITESSISKDGEKKKTYMAVFENEMNDFKQAVEQVMGFVNQSAK</sequence>
<dbReference type="InterPro" id="IPR006628">
    <property type="entry name" value="PUR-bd_fam"/>
</dbReference>
<evidence type="ECO:0000256" key="2">
    <source>
        <dbReference type="ARBA" id="ARBA00023125"/>
    </source>
</evidence>
<evidence type="ECO:0000256" key="1">
    <source>
        <dbReference type="ARBA" id="ARBA00009251"/>
    </source>
</evidence>
<dbReference type="Pfam" id="PF11680">
    <property type="entry name" value="DUF3276"/>
    <property type="match status" value="1"/>
</dbReference>
<organism evidence="3 4">
    <name type="scientific">Candidatus Doudnabacteria bacterium RIFCSPHIGHO2_01_FULL_45_18</name>
    <dbReference type="NCBI Taxonomy" id="1817823"/>
    <lineage>
        <taxon>Bacteria</taxon>
        <taxon>Candidatus Doudnaibacteriota</taxon>
    </lineage>
</organism>
<comment type="caution">
    <text evidence="3">The sequence shown here is derived from an EMBL/GenBank/DDBJ whole genome shotgun (WGS) entry which is preliminary data.</text>
</comment>
<gene>
    <name evidence="3" type="ORF">A2660_01325</name>
</gene>
<comment type="similarity">
    <text evidence="1">Belongs to the PUR DNA-binding protein family.</text>
</comment>
<name>A0A1F5NS87_9BACT</name>